<keyword evidence="5" id="KW-0548">Nucleotidyltransferase</keyword>
<name>A0ABU3PGR1_9BURK</name>
<dbReference type="InterPro" id="IPR043128">
    <property type="entry name" value="Rev_trsase/Diguanyl_cyclase"/>
</dbReference>
<dbReference type="InterPro" id="IPR011990">
    <property type="entry name" value="TPR-like_helical_dom_sf"/>
</dbReference>
<comment type="catalytic activity">
    <reaction evidence="2">
        <text>2 GTP = 3',3'-c-di-GMP + 2 diphosphate</text>
        <dbReference type="Rhea" id="RHEA:24898"/>
        <dbReference type="ChEBI" id="CHEBI:33019"/>
        <dbReference type="ChEBI" id="CHEBI:37565"/>
        <dbReference type="ChEBI" id="CHEBI:58805"/>
        <dbReference type="EC" id="2.7.7.65"/>
    </reaction>
</comment>
<keyword evidence="5" id="KW-0808">Transferase</keyword>
<dbReference type="CDD" id="cd01949">
    <property type="entry name" value="GGDEF"/>
    <property type="match status" value="1"/>
</dbReference>
<organism evidence="5 6">
    <name type="scientific">Roseateles aquae</name>
    <dbReference type="NCBI Taxonomy" id="3077235"/>
    <lineage>
        <taxon>Bacteria</taxon>
        <taxon>Pseudomonadati</taxon>
        <taxon>Pseudomonadota</taxon>
        <taxon>Betaproteobacteria</taxon>
        <taxon>Burkholderiales</taxon>
        <taxon>Sphaerotilaceae</taxon>
        <taxon>Roseateles</taxon>
    </lineage>
</organism>
<evidence type="ECO:0000256" key="2">
    <source>
        <dbReference type="ARBA" id="ARBA00034247"/>
    </source>
</evidence>
<feature type="domain" description="GGDEF" evidence="4">
    <location>
        <begin position="428"/>
        <end position="558"/>
    </location>
</feature>
<dbReference type="GO" id="GO:0052621">
    <property type="term" value="F:diguanylate cyclase activity"/>
    <property type="evidence" value="ECO:0007669"/>
    <property type="project" value="UniProtKB-EC"/>
</dbReference>
<dbReference type="NCBIfam" id="TIGR00254">
    <property type="entry name" value="GGDEF"/>
    <property type="match status" value="1"/>
</dbReference>
<evidence type="ECO:0000259" key="4">
    <source>
        <dbReference type="PROSITE" id="PS50887"/>
    </source>
</evidence>
<dbReference type="EMBL" id="JAVXZY010000009">
    <property type="protein sequence ID" value="MDT9001542.1"/>
    <property type="molecule type" value="Genomic_DNA"/>
</dbReference>
<keyword evidence="3" id="KW-0175">Coiled coil</keyword>
<dbReference type="SMART" id="SM00267">
    <property type="entry name" value="GGDEF"/>
    <property type="match status" value="1"/>
</dbReference>
<dbReference type="SUPFAM" id="SSF48452">
    <property type="entry name" value="TPR-like"/>
    <property type="match status" value="1"/>
</dbReference>
<evidence type="ECO:0000313" key="6">
    <source>
        <dbReference type="Proteomes" id="UP001246372"/>
    </source>
</evidence>
<dbReference type="Proteomes" id="UP001246372">
    <property type="component" value="Unassembled WGS sequence"/>
</dbReference>
<dbReference type="EC" id="2.7.7.65" evidence="1"/>
<proteinExistence type="predicted"/>
<keyword evidence="6" id="KW-1185">Reference proteome</keyword>
<reference evidence="5" key="1">
    <citation type="submission" date="2023-09" db="EMBL/GenBank/DDBJ databases">
        <title>Paucibacter sp. APW11 Genome sequencing and assembly.</title>
        <authorList>
            <person name="Kim I."/>
        </authorList>
    </citation>
    <scope>NUCLEOTIDE SEQUENCE</scope>
    <source>
        <strain evidence="5">APW11</strain>
    </source>
</reference>
<dbReference type="InterPro" id="IPR000160">
    <property type="entry name" value="GGDEF_dom"/>
</dbReference>
<gene>
    <name evidence="5" type="ORF">RQP53_19860</name>
</gene>
<protein>
    <recommendedName>
        <fullName evidence="1">diguanylate cyclase</fullName>
        <ecNumber evidence="1">2.7.7.65</ecNumber>
    </recommendedName>
</protein>
<dbReference type="InterPro" id="IPR019734">
    <property type="entry name" value="TPR_rpt"/>
</dbReference>
<dbReference type="RefSeq" id="WP_315652423.1">
    <property type="nucleotide sequence ID" value="NZ_JAVXZY010000009.1"/>
</dbReference>
<dbReference type="SMART" id="SM00028">
    <property type="entry name" value="TPR"/>
    <property type="match status" value="5"/>
</dbReference>
<sequence length="558" mass="61352">MSRRTGSSRTEFDAAIKLASALAGRGRYLEAVSQLDACLAALPMREREARAQVLALLAHQHPRLGNLQASVRCASEAVALCQRLDKPSVLADALISLAYVYAQLLMGRDALDAALQALHTARQTQDRVQEAWALNRLGVAYSSLDNVAQARESTQQAIEIAQTLGDSELSFSCLNNLAYYALMAEVEARRNGDVDALTEALQQSMSLSQQALAEARESGSEFRIAVAASNVCDALLRGGEAATAAPLIDEYQAICLRQGYMALGMQAMAQRALLLKADGDSRAAIAALQALLRDAAERLPPKLRRIVIRALYETCKAAGDFEQALAYLEQHADLERQITRDTMSSQTEVILIRQEVEQAHARAEHALIDARRLRERARLLEREQEQLRHQAAEWGRAAHEDVLTGLHNRRHAEFALPLLLERARQEGKTISLALLDVDHFKQVNDQFGHGVGDDVLRELAQLLRGNTRSADLLARVGGEEFMMVLVGTPPARALEICERLRLAVEQHDWALLHPGLQVTVSLGLSGGEPPEQLKLLVERADHALYAAKRSGRNRVEAL</sequence>
<dbReference type="InterPro" id="IPR029787">
    <property type="entry name" value="Nucleotide_cyclase"/>
</dbReference>
<evidence type="ECO:0000313" key="5">
    <source>
        <dbReference type="EMBL" id="MDT9001542.1"/>
    </source>
</evidence>
<dbReference type="Gene3D" id="1.25.40.10">
    <property type="entry name" value="Tetratricopeptide repeat domain"/>
    <property type="match status" value="2"/>
</dbReference>
<accession>A0ABU3PGR1</accession>
<comment type="caution">
    <text evidence="5">The sequence shown here is derived from an EMBL/GenBank/DDBJ whole genome shotgun (WGS) entry which is preliminary data.</text>
</comment>
<feature type="coiled-coil region" evidence="3">
    <location>
        <begin position="356"/>
        <end position="390"/>
    </location>
</feature>
<evidence type="ECO:0000256" key="1">
    <source>
        <dbReference type="ARBA" id="ARBA00012528"/>
    </source>
</evidence>
<dbReference type="Pfam" id="PF00990">
    <property type="entry name" value="GGDEF"/>
    <property type="match status" value="1"/>
</dbReference>
<dbReference type="PANTHER" id="PTHR45138:SF9">
    <property type="entry name" value="DIGUANYLATE CYCLASE DGCM-RELATED"/>
    <property type="match status" value="1"/>
</dbReference>
<evidence type="ECO:0000256" key="3">
    <source>
        <dbReference type="SAM" id="Coils"/>
    </source>
</evidence>
<dbReference type="InterPro" id="IPR050469">
    <property type="entry name" value="Diguanylate_Cyclase"/>
</dbReference>
<dbReference type="PANTHER" id="PTHR45138">
    <property type="entry name" value="REGULATORY COMPONENTS OF SENSORY TRANSDUCTION SYSTEM"/>
    <property type="match status" value="1"/>
</dbReference>
<dbReference type="PROSITE" id="PS50887">
    <property type="entry name" value="GGDEF"/>
    <property type="match status" value="1"/>
</dbReference>
<dbReference type="Gene3D" id="3.30.70.270">
    <property type="match status" value="1"/>
</dbReference>
<dbReference type="SUPFAM" id="SSF55073">
    <property type="entry name" value="Nucleotide cyclase"/>
    <property type="match status" value="1"/>
</dbReference>